<dbReference type="AlphaFoldDB" id="A0A5N6Q563"/>
<organism evidence="1 2">
    <name type="scientific">Mikania micrantha</name>
    <name type="common">bitter vine</name>
    <dbReference type="NCBI Taxonomy" id="192012"/>
    <lineage>
        <taxon>Eukaryota</taxon>
        <taxon>Viridiplantae</taxon>
        <taxon>Streptophyta</taxon>
        <taxon>Embryophyta</taxon>
        <taxon>Tracheophyta</taxon>
        <taxon>Spermatophyta</taxon>
        <taxon>Magnoliopsida</taxon>
        <taxon>eudicotyledons</taxon>
        <taxon>Gunneridae</taxon>
        <taxon>Pentapetalae</taxon>
        <taxon>asterids</taxon>
        <taxon>campanulids</taxon>
        <taxon>Asterales</taxon>
        <taxon>Asteraceae</taxon>
        <taxon>Asteroideae</taxon>
        <taxon>Heliantheae alliance</taxon>
        <taxon>Eupatorieae</taxon>
        <taxon>Mikania</taxon>
    </lineage>
</organism>
<keyword evidence="2" id="KW-1185">Reference proteome</keyword>
<dbReference type="EMBL" id="SZYD01000001">
    <property type="protein sequence ID" value="KAD7478968.1"/>
    <property type="molecule type" value="Genomic_DNA"/>
</dbReference>
<comment type="caution">
    <text evidence="1">The sequence shown here is derived from an EMBL/GenBank/DDBJ whole genome shotgun (WGS) entry which is preliminary data.</text>
</comment>
<accession>A0A5N6Q563</accession>
<proteinExistence type="predicted"/>
<name>A0A5N6Q563_9ASTR</name>
<dbReference type="OrthoDB" id="1894296at2759"/>
<dbReference type="PANTHER" id="PTHR36388:SF1">
    <property type="entry name" value="OS02G0469000 PROTEIN"/>
    <property type="match status" value="1"/>
</dbReference>
<evidence type="ECO:0000313" key="2">
    <source>
        <dbReference type="Proteomes" id="UP000326396"/>
    </source>
</evidence>
<reference evidence="1 2" key="1">
    <citation type="submission" date="2019-05" db="EMBL/GenBank/DDBJ databases">
        <title>Mikania micrantha, genome provides insights into the molecular mechanism of rapid growth.</title>
        <authorList>
            <person name="Liu B."/>
        </authorList>
    </citation>
    <scope>NUCLEOTIDE SEQUENCE [LARGE SCALE GENOMIC DNA]</scope>
    <source>
        <strain evidence="1">NLD-2019</strain>
        <tissue evidence="1">Leaf</tissue>
    </source>
</reference>
<protein>
    <submittedName>
        <fullName evidence="1">Uncharacterized protein</fullName>
    </submittedName>
</protein>
<dbReference type="PANTHER" id="PTHR36388">
    <property type="entry name" value="OS02G0469000 PROTEIN"/>
    <property type="match status" value="1"/>
</dbReference>
<sequence>MEDNDTDSLIFEHADTKQKHDQDILSAEDLAWADSCLIEDPEISDSNMDSLKEALLHILDQHSEIHAPTAYEQGNSNDKIADESSHTVTEEVTSHVAEKNVEQDLEQQSHDVLSIIKKQPFLPNFHDEMMNIQYSNDDDVGFVLSESVTEPLSDEDIFKVWDLDIPVEEEDELDKQLKEALSSDADPIRVPKTKGLKMESLDSLVESIADLSIK</sequence>
<dbReference type="Proteomes" id="UP000326396">
    <property type="component" value="Linkage Group LG1"/>
</dbReference>
<evidence type="ECO:0000313" key="1">
    <source>
        <dbReference type="EMBL" id="KAD7478968.1"/>
    </source>
</evidence>
<gene>
    <name evidence="1" type="ORF">E3N88_02104</name>
</gene>